<dbReference type="Proteomes" id="UP000016649">
    <property type="component" value="Unassembled WGS sequence"/>
</dbReference>
<name>A0ABN0P1I0_TRELE</name>
<evidence type="ECO:0000256" key="1">
    <source>
        <dbReference type="ARBA" id="ARBA00006950"/>
    </source>
</evidence>
<keyword evidence="4" id="KW-0560">Oxidoreductase</keyword>
<keyword evidence="3 6" id="KW-0479">Metal-binding</keyword>
<comment type="subcellular location">
    <subcellularLocation>
        <location evidence="6">Cytoplasm</location>
    </subcellularLocation>
</comment>
<evidence type="ECO:0000259" key="7">
    <source>
        <dbReference type="PROSITE" id="PS50905"/>
    </source>
</evidence>
<dbReference type="InterPro" id="IPR009040">
    <property type="entry name" value="Ferritin-like_diiron"/>
</dbReference>
<evidence type="ECO:0000256" key="4">
    <source>
        <dbReference type="ARBA" id="ARBA00023002"/>
    </source>
</evidence>
<feature type="domain" description="Ferritin-like diiron" evidence="7">
    <location>
        <begin position="1"/>
        <end position="145"/>
    </location>
</feature>
<sequence length="170" mass="20003">MLDKKVKKLLNEQITKEFFSAYLYLDISNYFYDKGLDGFGNWYKIQAKEEQDHADLILQYLQNNGEKITLEAIGKPEHTYKQFKDALTVSLQHEQYVTSLINAIYDAAREVKDYRSMQFLDWFVKEQGEEEKNADDLIKKYELFGTDAKALYMLDNELKARVYTPPSLVL</sequence>
<dbReference type="InterPro" id="IPR009078">
    <property type="entry name" value="Ferritin-like_SF"/>
</dbReference>
<evidence type="ECO:0000256" key="2">
    <source>
        <dbReference type="ARBA" id="ARBA00022434"/>
    </source>
</evidence>
<dbReference type="InterPro" id="IPR012347">
    <property type="entry name" value="Ferritin-like"/>
</dbReference>
<evidence type="ECO:0000256" key="3">
    <source>
        <dbReference type="ARBA" id="ARBA00022723"/>
    </source>
</evidence>
<keyword evidence="9" id="KW-1185">Reference proteome</keyword>
<evidence type="ECO:0000313" key="8">
    <source>
        <dbReference type="EMBL" id="ERJ94307.1"/>
    </source>
</evidence>
<proteinExistence type="inferred from homology"/>
<dbReference type="PROSITE" id="PS50905">
    <property type="entry name" value="FERRITIN_LIKE"/>
    <property type="match status" value="1"/>
</dbReference>
<gene>
    <name evidence="8" type="ORF">HMPREF9193_00279</name>
</gene>
<dbReference type="InterPro" id="IPR001519">
    <property type="entry name" value="Ferritin"/>
</dbReference>
<evidence type="ECO:0000256" key="6">
    <source>
        <dbReference type="RuleBase" id="RU361145"/>
    </source>
</evidence>
<protein>
    <recommendedName>
        <fullName evidence="6">Ferritin</fullName>
        <ecNumber evidence="6">1.16.3.2</ecNumber>
    </recommendedName>
</protein>
<dbReference type="RefSeq" id="WP_021686680.1">
    <property type="nucleotide sequence ID" value="NZ_KI260561.1"/>
</dbReference>
<dbReference type="SUPFAM" id="SSF47240">
    <property type="entry name" value="Ferritin-like"/>
    <property type="match status" value="1"/>
</dbReference>
<keyword evidence="5 6" id="KW-0408">Iron</keyword>
<dbReference type="InterPro" id="IPR008331">
    <property type="entry name" value="Ferritin_DPS_dom"/>
</dbReference>
<dbReference type="CDD" id="cd01055">
    <property type="entry name" value="Nonheme_Ferritin"/>
    <property type="match status" value="1"/>
</dbReference>
<dbReference type="EC" id="1.16.3.2" evidence="6"/>
<organism evidence="8 9">
    <name type="scientific">Treponema lecithinolyticum ATCC 700332</name>
    <dbReference type="NCBI Taxonomy" id="1321815"/>
    <lineage>
        <taxon>Bacteria</taxon>
        <taxon>Pseudomonadati</taxon>
        <taxon>Spirochaetota</taxon>
        <taxon>Spirochaetia</taxon>
        <taxon>Spirochaetales</taxon>
        <taxon>Treponemataceae</taxon>
        <taxon>Treponema</taxon>
    </lineage>
</organism>
<comment type="catalytic activity">
    <reaction evidence="6">
        <text>4 Fe(2+) + O2 + 6 H2O = 4 iron(III) oxide-hydroxide + 12 H(+)</text>
        <dbReference type="Rhea" id="RHEA:11972"/>
        <dbReference type="ChEBI" id="CHEBI:15377"/>
        <dbReference type="ChEBI" id="CHEBI:15378"/>
        <dbReference type="ChEBI" id="CHEBI:15379"/>
        <dbReference type="ChEBI" id="CHEBI:29033"/>
        <dbReference type="ChEBI" id="CHEBI:78619"/>
        <dbReference type="EC" id="1.16.3.2"/>
    </reaction>
</comment>
<dbReference type="EMBL" id="AWVH01000005">
    <property type="protein sequence ID" value="ERJ94307.1"/>
    <property type="molecule type" value="Genomic_DNA"/>
</dbReference>
<keyword evidence="6" id="KW-0963">Cytoplasm</keyword>
<dbReference type="PANTHER" id="PTHR11431">
    <property type="entry name" value="FERRITIN"/>
    <property type="match status" value="1"/>
</dbReference>
<dbReference type="Gene3D" id="1.20.1260.10">
    <property type="match status" value="1"/>
</dbReference>
<evidence type="ECO:0000313" key="9">
    <source>
        <dbReference type="Proteomes" id="UP000016649"/>
    </source>
</evidence>
<comment type="similarity">
    <text evidence="1 6">Belongs to the ferritin family. Prokaryotic subfamily.</text>
</comment>
<evidence type="ECO:0000256" key="5">
    <source>
        <dbReference type="ARBA" id="ARBA00023004"/>
    </source>
</evidence>
<dbReference type="InterPro" id="IPR041719">
    <property type="entry name" value="Ferritin_prok"/>
</dbReference>
<comment type="function">
    <text evidence="6">Iron-storage protein.</text>
</comment>
<dbReference type="Pfam" id="PF00210">
    <property type="entry name" value="Ferritin"/>
    <property type="match status" value="1"/>
</dbReference>
<dbReference type="PANTHER" id="PTHR11431:SF127">
    <property type="entry name" value="BACTERIAL NON-HEME FERRITIN"/>
    <property type="match status" value="1"/>
</dbReference>
<accession>A0ABN0P1I0</accession>
<reference evidence="8 9" key="1">
    <citation type="submission" date="2013-08" db="EMBL/GenBank/DDBJ databases">
        <authorList>
            <person name="Weinstock G."/>
            <person name="Sodergren E."/>
            <person name="Wylie T."/>
            <person name="Fulton L."/>
            <person name="Fulton R."/>
            <person name="Fronick C."/>
            <person name="O'Laughlin M."/>
            <person name="Godfrey J."/>
            <person name="Miner T."/>
            <person name="Herter B."/>
            <person name="Appelbaum E."/>
            <person name="Cordes M."/>
            <person name="Lek S."/>
            <person name="Wollam A."/>
            <person name="Pepin K.H."/>
            <person name="Palsikar V.B."/>
            <person name="Mitreva M."/>
            <person name="Wilson R.K."/>
        </authorList>
    </citation>
    <scope>NUCLEOTIDE SEQUENCE [LARGE SCALE GENOMIC DNA]</scope>
    <source>
        <strain evidence="8 9">ATCC 700332</strain>
    </source>
</reference>
<keyword evidence="2 6" id="KW-0409">Iron storage</keyword>
<comment type="caution">
    <text evidence="8">The sequence shown here is derived from an EMBL/GenBank/DDBJ whole genome shotgun (WGS) entry which is preliminary data.</text>
</comment>